<sequence length="818" mass="92745">MSTLPPAPKDVSEHPAKGAVTEPMNREKLESDVSRKLRLYGAFQAMGESRLPTNAQLDNMLASLANSTLAHADALSPDGQHLARDAHDVCETLRHLVAQKNADELLQNFVWHTRDASLDRARSAKEKGEGEGRVPGVERERTDADQALRHLRTLLSLVFTNAEVRKLASDMGVVGRDLLARGAEKVAEAARPTEERLRTVDQPGPEHRFVTEEGREVGSDETPKPEVRVPGTDTRVTHDPRAEGTTSGTQVKQGEEVKSGDQALSEAQQKEEELQREGGAVGAGEPEAQTRREKLQGKLASMKESIIGHIPEEHRDRVKEHRERITNFFRDEYFPPERRDQFIFRLKKVIYECQSHDDYKESMTWLLNFVEEYAAHGRKIAVEGKDSQKEMSGKPNVQQALSEIRTLLERFANGRSLDTMGEPMRVLYNHAQEDERLKHWFHDIDEFVRESLLQPGYILDDQCNERARQLRDVGREFYDDKYKKEFDNLFSSVKEWFGAWAADPLNKQIGNNFTQLAKDVLFDSEGNLTFKSDLWTDVRQKMIPGFIEQLGYVPIPRIEYTDEQLDLVIENLALSGKNIFPNVIMVETRNFAKLSALNDIKNETHHEITLHLTQIQADMRDVAFYFRKKSGTPKITDSGVADVLLGGQGLSISAHLVSADRDRTSVFRVKDVQTSIQTLKFAIRDSKHDTLYKMLAPLATSLVKRQLQRVIANAVRTALEYVDGQLVGVRDQMAEAKASEDTSRRKVLMEQLTHRKKKAQKEKEEEEEAGHKFRVSARPGGELMPKVGYPGGWVKRAQERKVGAKVGEEWRSEAFNLS</sequence>
<evidence type="ECO:0000259" key="2">
    <source>
        <dbReference type="Pfam" id="PF14613"/>
    </source>
</evidence>
<feature type="domain" description="HAM1-like N-terminal" evidence="3">
    <location>
        <begin position="15"/>
        <end position="662"/>
    </location>
</feature>
<dbReference type="STRING" id="1077348.A0A2G8SJK4"/>
<evidence type="ECO:0000256" key="1">
    <source>
        <dbReference type="SAM" id="MobiDB-lite"/>
    </source>
</evidence>
<dbReference type="Pfam" id="PF19343">
    <property type="entry name" value="HAM1_N"/>
    <property type="match status" value="1"/>
</dbReference>
<accession>A0A2G8SJK4</accession>
<dbReference type="InterPro" id="IPR017943">
    <property type="entry name" value="Bactericidal_perm-incr_a/b_dom"/>
</dbReference>
<dbReference type="InterPro" id="IPR027842">
    <property type="entry name" value="HAM1-like_C"/>
</dbReference>
<dbReference type="InterPro" id="IPR045967">
    <property type="entry name" value="HAM1-like_N"/>
</dbReference>
<evidence type="ECO:0000313" key="5">
    <source>
        <dbReference type="Proteomes" id="UP000230002"/>
    </source>
</evidence>
<dbReference type="PANTHER" id="PTHR31138:SF1">
    <property type="entry name" value="PDZ DOMAIN-CONTAINING PROTEIN"/>
    <property type="match status" value="1"/>
</dbReference>
<dbReference type="Gene3D" id="3.15.10.10">
    <property type="entry name" value="Bactericidal permeability-increasing protein, domain 1"/>
    <property type="match status" value="1"/>
</dbReference>
<feature type="domain" description="HAM1-like C-terminal" evidence="2">
    <location>
        <begin position="675"/>
        <end position="817"/>
    </location>
</feature>
<dbReference type="OrthoDB" id="19394at2759"/>
<dbReference type="GO" id="GO:0008289">
    <property type="term" value="F:lipid binding"/>
    <property type="evidence" value="ECO:0007669"/>
    <property type="project" value="InterPro"/>
</dbReference>
<feature type="region of interest" description="Disordered" evidence="1">
    <location>
        <begin position="754"/>
        <end position="783"/>
    </location>
</feature>
<name>A0A2G8SJK4_9APHY</name>
<dbReference type="Pfam" id="PF14613">
    <property type="entry name" value="HAM1_C"/>
    <property type="match status" value="1"/>
</dbReference>
<keyword evidence="5" id="KW-1185">Reference proteome</keyword>
<proteinExistence type="predicted"/>
<dbReference type="EMBL" id="AYKW01000006">
    <property type="protein sequence ID" value="PIL33952.1"/>
    <property type="molecule type" value="Genomic_DNA"/>
</dbReference>
<protein>
    <submittedName>
        <fullName evidence="4">Uncharacterized protein</fullName>
    </submittedName>
</protein>
<dbReference type="SUPFAM" id="SSF55394">
    <property type="entry name" value="Bactericidal permeability-increasing protein, BPI"/>
    <property type="match status" value="1"/>
</dbReference>
<feature type="compositionally biased region" description="Basic and acidic residues" evidence="1">
    <location>
        <begin position="185"/>
        <end position="227"/>
    </location>
</feature>
<dbReference type="Proteomes" id="UP000230002">
    <property type="component" value="Unassembled WGS sequence"/>
</dbReference>
<feature type="region of interest" description="Disordered" evidence="1">
    <location>
        <begin position="1"/>
        <end position="30"/>
    </location>
</feature>
<gene>
    <name evidence="4" type="ORF">GSI_03660</name>
</gene>
<reference evidence="4 5" key="1">
    <citation type="journal article" date="2015" name="Sci. Rep.">
        <title>Chromosome-level genome map provides insights into diverse defense mechanisms in the medicinal fungus Ganoderma sinense.</title>
        <authorList>
            <person name="Zhu Y."/>
            <person name="Xu J."/>
            <person name="Sun C."/>
            <person name="Zhou S."/>
            <person name="Xu H."/>
            <person name="Nelson D.R."/>
            <person name="Qian J."/>
            <person name="Song J."/>
            <person name="Luo H."/>
            <person name="Xiang L."/>
            <person name="Li Y."/>
            <person name="Xu Z."/>
            <person name="Ji A."/>
            <person name="Wang L."/>
            <person name="Lu S."/>
            <person name="Hayward A."/>
            <person name="Sun W."/>
            <person name="Li X."/>
            <person name="Schwartz D.C."/>
            <person name="Wang Y."/>
            <person name="Chen S."/>
        </authorList>
    </citation>
    <scope>NUCLEOTIDE SEQUENCE [LARGE SCALE GENOMIC DNA]</scope>
    <source>
        <strain evidence="4 5">ZZ0214-1</strain>
    </source>
</reference>
<dbReference type="PANTHER" id="PTHR31138">
    <property type="entry name" value="CHROMOSOME 19, WHOLE GENOME SHOTGUN SEQUENCE"/>
    <property type="match status" value="1"/>
</dbReference>
<feature type="region of interest" description="Disordered" evidence="1">
    <location>
        <begin position="185"/>
        <end position="291"/>
    </location>
</feature>
<comment type="caution">
    <text evidence="4">The sequence shown here is derived from an EMBL/GenBank/DDBJ whole genome shotgun (WGS) entry which is preliminary data.</text>
</comment>
<evidence type="ECO:0000313" key="4">
    <source>
        <dbReference type="EMBL" id="PIL33952.1"/>
    </source>
</evidence>
<feature type="region of interest" description="Disordered" evidence="1">
    <location>
        <begin position="120"/>
        <end position="139"/>
    </location>
</feature>
<organism evidence="4 5">
    <name type="scientific">Ganoderma sinense ZZ0214-1</name>
    <dbReference type="NCBI Taxonomy" id="1077348"/>
    <lineage>
        <taxon>Eukaryota</taxon>
        <taxon>Fungi</taxon>
        <taxon>Dikarya</taxon>
        <taxon>Basidiomycota</taxon>
        <taxon>Agaricomycotina</taxon>
        <taxon>Agaricomycetes</taxon>
        <taxon>Polyporales</taxon>
        <taxon>Polyporaceae</taxon>
        <taxon>Ganoderma</taxon>
    </lineage>
</organism>
<evidence type="ECO:0000259" key="3">
    <source>
        <dbReference type="Pfam" id="PF19343"/>
    </source>
</evidence>
<dbReference type="AlphaFoldDB" id="A0A2G8SJK4"/>